<name>A0ABP9R639_9RHOO</name>
<evidence type="ECO:0000313" key="3">
    <source>
        <dbReference type="EMBL" id="GAA5172230.1"/>
    </source>
</evidence>
<sequence length="460" mass="49710">METNMKRNKHPVASLMRRSLLVSAVFAAVSAHAAVSGCGTSCTDYLRPNVEAVPLTQARIDASAGSLAKDFTTYLAASKKAMDADKATLRSERQGLSSVPKSRASDKSSPDTMPLSESSSYYAGSKALGIAKEIISFQTPAGGWAKNMPRTGALRLKGQSFSTYTVNPATTAYEDWLWVGTLDNSATWTELRYLAKVQGAQSSDRAAIQASIVKGVNYLLNAQYPSGGWPQVYPLAGKYHDAVTINDDAMLSAIKLLREIGLNSNKDFSFLDASLRSKAAAAADKGVNWLLTNQVSINGKLTVWGQQHDALTQKPTPARTWEMAALTAQESAKIMSFLMALPSPDARTRAAVYGAADFFKATQINNKKWSSGKFIDASGTNSWARFYDLAFYTPTDATVSKRARALFGDKPELHGSNEYGLVFTSLAAFPAESLGYAWYGSTAQSVLTRFSDWSAKNARP</sequence>
<dbReference type="Pfam" id="PF09492">
    <property type="entry name" value="Pec_lyase"/>
    <property type="match status" value="1"/>
</dbReference>
<keyword evidence="4" id="KW-1185">Reference proteome</keyword>
<proteinExistence type="predicted"/>
<evidence type="ECO:0008006" key="5">
    <source>
        <dbReference type="Google" id="ProtNLM"/>
    </source>
</evidence>
<gene>
    <name evidence="3" type="ORF">GCM10025770_38070</name>
</gene>
<feature type="signal peptide" evidence="2">
    <location>
        <begin position="1"/>
        <end position="33"/>
    </location>
</feature>
<evidence type="ECO:0000256" key="1">
    <source>
        <dbReference type="SAM" id="MobiDB-lite"/>
    </source>
</evidence>
<accession>A0ABP9R639</accession>
<comment type="caution">
    <text evidence="3">The sequence shown here is derived from an EMBL/GenBank/DDBJ whole genome shotgun (WGS) entry which is preliminary data.</text>
</comment>
<dbReference type="Gene3D" id="1.50.10.20">
    <property type="match status" value="1"/>
</dbReference>
<evidence type="ECO:0000256" key="2">
    <source>
        <dbReference type="SAM" id="SignalP"/>
    </source>
</evidence>
<dbReference type="InterPro" id="IPR012669">
    <property type="entry name" value="Pectate_lyase"/>
</dbReference>
<dbReference type="NCBIfam" id="TIGR02474">
    <property type="entry name" value="pec_lyase"/>
    <property type="match status" value="1"/>
</dbReference>
<feature type="region of interest" description="Disordered" evidence="1">
    <location>
        <begin position="86"/>
        <end position="117"/>
    </location>
</feature>
<dbReference type="SUPFAM" id="SSF81853">
    <property type="entry name" value="Family 10 polysaccharide lyase"/>
    <property type="match status" value="1"/>
</dbReference>
<reference evidence="4" key="1">
    <citation type="journal article" date="2019" name="Int. J. Syst. Evol. Microbiol.">
        <title>The Global Catalogue of Microorganisms (GCM) 10K type strain sequencing project: providing services to taxonomists for standard genome sequencing and annotation.</title>
        <authorList>
            <consortium name="The Broad Institute Genomics Platform"/>
            <consortium name="The Broad Institute Genome Sequencing Center for Infectious Disease"/>
            <person name="Wu L."/>
            <person name="Ma J."/>
        </authorList>
    </citation>
    <scope>NUCLEOTIDE SEQUENCE [LARGE SCALE GENOMIC DNA]</scope>
    <source>
        <strain evidence="4">JCM 18715</strain>
    </source>
</reference>
<protein>
    <recommendedName>
        <fullName evidence="5">Pectate lyase</fullName>
    </recommendedName>
</protein>
<keyword evidence="2" id="KW-0732">Signal</keyword>
<organism evidence="3 4">
    <name type="scientific">Viridibacterium curvum</name>
    <dbReference type="NCBI Taxonomy" id="1101404"/>
    <lineage>
        <taxon>Bacteria</taxon>
        <taxon>Pseudomonadati</taxon>
        <taxon>Pseudomonadota</taxon>
        <taxon>Betaproteobacteria</taxon>
        <taxon>Rhodocyclales</taxon>
        <taxon>Rhodocyclaceae</taxon>
        <taxon>Viridibacterium</taxon>
    </lineage>
</organism>
<dbReference type="EMBL" id="BAABLD010000017">
    <property type="protein sequence ID" value="GAA5172230.1"/>
    <property type="molecule type" value="Genomic_DNA"/>
</dbReference>
<dbReference type="Proteomes" id="UP001500547">
    <property type="component" value="Unassembled WGS sequence"/>
</dbReference>
<feature type="chain" id="PRO_5047247207" description="Pectate lyase" evidence="2">
    <location>
        <begin position="34"/>
        <end position="460"/>
    </location>
</feature>
<evidence type="ECO:0000313" key="4">
    <source>
        <dbReference type="Proteomes" id="UP001500547"/>
    </source>
</evidence>